<dbReference type="SUPFAM" id="SSF50118">
    <property type="entry name" value="Cell growth inhibitor/plasmid maintenance toxic component"/>
    <property type="match status" value="1"/>
</dbReference>
<dbReference type="AlphaFoldDB" id="A0A7Y6EUC9"/>
<comment type="caution">
    <text evidence="4">The sequence shown here is derived from an EMBL/GenBank/DDBJ whole genome shotgun (WGS) entry which is preliminary data.</text>
</comment>
<reference evidence="4 5" key="1">
    <citation type="submission" date="2020-05" db="EMBL/GenBank/DDBJ databases">
        <title>Genome Sequencing of Type Strains.</title>
        <authorList>
            <person name="Lemaire J.F."/>
            <person name="Inderbitzin P."/>
            <person name="Gregorio O.A."/>
            <person name="Collins S.B."/>
            <person name="Wespe N."/>
            <person name="Knight-Connoni V."/>
        </authorList>
    </citation>
    <scope>NUCLEOTIDE SEQUENCE [LARGE SCALE GENOMIC DNA]</scope>
    <source>
        <strain evidence="4 5">LMG 21957</strain>
    </source>
</reference>
<dbReference type="EMBL" id="JABMCB010000134">
    <property type="protein sequence ID" value="NUU74260.1"/>
    <property type="molecule type" value="Genomic_DNA"/>
</dbReference>
<dbReference type="Proteomes" id="UP000526125">
    <property type="component" value="Unassembled WGS sequence"/>
</dbReference>
<accession>A0A7Y6EUC9</accession>
<evidence type="ECO:0000259" key="3">
    <source>
        <dbReference type="Pfam" id="PF04326"/>
    </source>
</evidence>
<evidence type="ECO:0000256" key="1">
    <source>
        <dbReference type="ARBA" id="ARBA00007521"/>
    </source>
</evidence>
<dbReference type="GO" id="GO:0003677">
    <property type="term" value="F:DNA binding"/>
    <property type="evidence" value="ECO:0007669"/>
    <property type="project" value="InterPro"/>
</dbReference>
<name>A0A7Y6EUC9_9BACL</name>
<dbReference type="InterPro" id="IPR029684">
    <property type="entry name" value="Schlafen"/>
</dbReference>
<dbReference type="InterPro" id="IPR007421">
    <property type="entry name" value="Schlafen_AlbA_2_dom"/>
</dbReference>
<keyword evidence="2" id="KW-1277">Toxin-antitoxin system</keyword>
<evidence type="ECO:0000313" key="4">
    <source>
        <dbReference type="EMBL" id="NUU74260.1"/>
    </source>
</evidence>
<sequence length="262" mass="29807">MSLVIQNDISNHSSYSITTAPIIYNFPAVFALPTRVLVSVDGYSGCVVLLDNIQTIHRSQLIQKVGELNLEEIKRVEHATNVALGSVEFNYFEEKQLDDFYKYKLGSELPFGEDHFNEFKEIIGRNPRRSILEKVDEYVAAFLNSAGGRILYGISNDRIVRGVELGYEARDTLVIDINNKISNLNPAIGPEQFDIAFKQVFDELGQEEIKDRYIVEINVPRSPFNDVHFINNTELYVRANASNKKLVGSEIVTHIRKRFCDS</sequence>
<dbReference type="Gene3D" id="2.30.30.110">
    <property type="match status" value="1"/>
</dbReference>
<evidence type="ECO:0000313" key="5">
    <source>
        <dbReference type="Proteomes" id="UP000526125"/>
    </source>
</evidence>
<dbReference type="InterPro" id="IPR038461">
    <property type="entry name" value="Schlafen_AlbA_2_dom_sf"/>
</dbReference>
<evidence type="ECO:0000256" key="2">
    <source>
        <dbReference type="ARBA" id="ARBA00022649"/>
    </source>
</evidence>
<gene>
    <name evidence="4" type="ORF">HP552_03100</name>
</gene>
<dbReference type="Pfam" id="PF02452">
    <property type="entry name" value="PemK_toxin"/>
    <property type="match status" value="1"/>
</dbReference>
<keyword evidence="5" id="KW-1185">Reference proteome</keyword>
<dbReference type="Pfam" id="PF04326">
    <property type="entry name" value="SLFN_AlbA_2"/>
    <property type="match status" value="1"/>
</dbReference>
<dbReference type="InterPro" id="IPR003477">
    <property type="entry name" value="PemK-like"/>
</dbReference>
<feature type="domain" description="Schlafen AlbA-2" evidence="3">
    <location>
        <begin position="113"/>
        <end position="246"/>
    </location>
</feature>
<dbReference type="InterPro" id="IPR011067">
    <property type="entry name" value="Plasmid_toxin/cell-grow_inhib"/>
</dbReference>
<protein>
    <recommendedName>
        <fullName evidence="3">Schlafen AlbA-2 domain-containing protein</fullName>
    </recommendedName>
</protein>
<organism evidence="4 5">
    <name type="scientific">Paenibacillus xylanilyticus</name>
    <dbReference type="NCBI Taxonomy" id="248903"/>
    <lineage>
        <taxon>Bacteria</taxon>
        <taxon>Bacillati</taxon>
        <taxon>Bacillota</taxon>
        <taxon>Bacilli</taxon>
        <taxon>Bacillales</taxon>
        <taxon>Paenibacillaceae</taxon>
        <taxon>Paenibacillus</taxon>
    </lineage>
</organism>
<dbReference type="Gene3D" id="3.30.950.30">
    <property type="entry name" value="Schlafen, AAA domain"/>
    <property type="match status" value="1"/>
</dbReference>
<dbReference type="PANTHER" id="PTHR12155">
    <property type="entry name" value="SCHLAFEN"/>
    <property type="match status" value="1"/>
</dbReference>
<comment type="similarity">
    <text evidence="1">Belongs to the PemK/MazF family.</text>
</comment>
<dbReference type="PANTHER" id="PTHR12155:SF41">
    <property type="entry name" value="SCHLAFEN ALBA-2 DOMAIN-CONTAINING PROTEIN"/>
    <property type="match status" value="1"/>
</dbReference>
<proteinExistence type="inferred from homology"/>